<evidence type="ECO:0000313" key="3">
    <source>
        <dbReference type="EMBL" id="EEF26593.1"/>
    </source>
</evidence>
<proteinExistence type="predicted"/>
<keyword evidence="2" id="KW-0472">Membrane</keyword>
<dbReference type="AlphaFoldDB" id="B9TC21"/>
<evidence type="ECO:0000256" key="1">
    <source>
        <dbReference type="SAM" id="MobiDB-lite"/>
    </source>
</evidence>
<dbReference type="STRING" id="3988.B9TC21"/>
<feature type="non-terminal residue" evidence="3">
    <location>
        <position position="79"/>
    </location>
</feature>
<evidence type="ECO:0008006" key="5">
    <source>
        <dbReference type="Google" id="ProtNLM"/>
    </source>
</evidence>
<dbReference type="Proteomes" id="UP000008311">
    <property type="component" value="Unassembled WGS sequence"/>
</dbReference>
<feature type="region of interest" description="Disordered" evidence="1">
    <location>
        <begin position="47"/>
        <end position="79"/>
    </location>
</feature>
<dbReference type="InParanoid" id="B9TC21"/>
<evidence type="ECO:0000256" key="2">
    <source>
        <dbReference type="SAM" id="Phobius"/>
    </source>
</evidence>
<gene>
    <name evidence="3" type="ORF">RCOM_1959270</name>
</gene>
<name>B9TC21_RICCO</name>
<protein>
    <recommendedName>
        <fullName evidence="5">Extensin domain-containing protein</fullName>
    </recommendedName>
</protein>
<keyword evidence="2" id="KW-1133">Transmembrane helix</keyword>
<reference evidence="4" key="1">
    <citation type="journal article" date="2010" name="Nat. Biotechnol.">
        <title>Draft genome sequence of the oilseed species Ricinus communis.</title>
        <authorList>
            <person name="Chan A.P."/>
            <person name="Crabtree J."/>
            <person name="Zhao Q."/>
            <person name="Lorenzi H."/>
            <person name="Orvis J."/>
            <person name="Puiu D."/>
            <person name="Melake-Berhan A."/>
            <person name="Jones K.M."/>
            <person name="Redman J."/>
            <person name="Chen G."/>
            <person name="Cahoon E.B."/>
            <person name="Gedil M."/>
            <person name="Stanke M."/>
            <person name="Haas B.J."/>
            <person name="Wortman J.R."/>
            <person name="Fraser-Liggett C.M."/>
            <person name="Ravel J."/>
            <person name="Rabinowicz P.D."/>
        </authorList>
    </citation>
    <scope>NUCLEOTIDE SEQUENCE [LARGE SCALE GENOMIC DNA]</scope>
    <source>
        <strain evidence="4">cv. Hale</strain>
    </source>
</reference>
<organism evidence="3 4">
    <name type="scientific">Ricinus communis</name>
    <name type="common">Castor bean</name>
    <dbReference type="NCBI Taxonomy" id="3988"/>
    <lineage>
        <taxon>Eukaryota</taxon>
        <taxon>Viridiplantae</taxon>
        <taxon>Streptophyta</taxon>
        <taxon>Embryophyta</taxon>
        <taxon>Tracheophyta</taxon>
        <taxon>Spermatophyta</taxon>
        <taxon>Magnoliopsida</taxon>
        <taxon>eudicotyledons</taxon>
        <taxon>Gunneridae</taxon>
        <taxon>Pentapetalae</taxon>
        <taxon>rosids</taxon>
        <taxon>fabids</taxon>
        <taxon>Malpighiales</taxon>
        <taxon>Euphorbiaceae</taxon>
        <taxon>Acalyphoideae</taxon>
        <taxon>Acalypheae</taxon>
        <taxon>Ricinus</taxon>
    </lineage>
</organism>
<sequence>MGTRQQEQPGHWSPIIHAIVFCLAAIAVVADKPYIYASPPPPHHPKDYASPPYYYKSPPPKHAEHPPYYYKSPPPPPKH</sequence>
<keyword evidence="4" id="KW-1185">Reference proteome</keyword>
<feature type="transmembrane region" description="Helical" evidence="2">
    <location>
        <begin position="12"/>
        <end position="30"/>
    </location>
</feature>
<accession>B9TC21</accession>
<keyword evidence="2" id="KW-0812">Transmembrane</keyword>
<evidence type="ECO:0000313" key="4">
    <source>
        <dbReference type="Proteomes" id="UP000008311"/>
    </source>
</evidence>
<dbReference type="EMBL" id="EQ976943">
    <property type="protein sequence ID" value="EEF26593.1"/>
    <property type="molecule type" value="Genomic_DNA"/>
</dbReference>